<protein>
    <submittedName>
        <fullName evidence="3">Uncharacterized protein</fullName>
    </submittedName>
</protein>
<gene>
    <name evidence="3" type="ORF">OLEA9_A073065</name>
</gene>
<evidence type="ECO:0000256" key="2">
    <source>
        <dbReference type="SAM" id="SignalP"/>
    </source>
</evidence>
<feature type="region of interest" description="Disordered" evidence="1">
    <location>
        <begin position="1"/>
        <end position="28"/>
    </location>
</feature>
<accession>A0A8S0TFW8</accession>
<comment type="caution">
    <text evidence="3">The sequence shown here is derived from an EMBL/GenBank/DDBJ whole genome shotgun (WGS) entry which is preliminary data.</text>
</comment>
<reference evidence="3 4" key="1">
    <citation type="submission" date="2019-12" db="EMBL/GenBank/DDBJ databases">
        <authorList>
            <person name="Alioto T."/>
            <person name="Alioto T."/>
            <person name="Gomez Garrido J."/>
        </authorList>
    </citation>
    <scope>NUCLEOTIDE SEQUENCE [LARGE SCALE GENOMIC DNA]</scope>
</reference>
<dbReference type="EMBL" id="CACTIH010006166">
    <property type="protein sequence ID" value="CAA3004312.1"/>
    <property type="molecule type" value="Genomic_DNA"/>
</dbReference>
<feature type="signal peptide" evidence="2">
    <location>
        <begin position="1"/>
        <end position="49"/>
    </location>
</feature>
<feature type="chain" id="PRO_5035713666" evidence="2">
    <location>
        <begin position="50"/>
        <end position="74"/>
    </location>
</feature>
<organism evidence="3 4">
    <name type="scientific">Olea europaea subsp. europaea</name>
    <dbReference type="NCBI Taxonomy" id="158383"/>
    <lineage>
        <taxon>Eukaryota</taxon>
        <taxon>Viridiplantae</taxon>
        <taxon>Streptophyta</taxon>
        <taxon>Embryophyta</taxon>
        <taxon>Tracheophyta</taxon>
        <taxon>Spermatophyta</taxon>
        <taxon>Magnoliopsida</taxon>
        <taxon>eudicotyledons</taxon>
        <taxon>Gunneridae</taxon>
        <taxon>Pentapetalae</taxon>
        <taxon>asterids</taxon>
        <taxon>lamiids</taxon>
        <taxon>Lamiales</taxon>
        <taxon>Oleaceae</taxon>
        <taxon>Oleeae</taxon>
        <taxon>Olea</taxon>
    </lineage>
</organism>
<evidence type="ECO:0000256" key="1">
    <source>
        <dbReference type="SAM" id="MobiDB-lite"/>
    </source>
</evidence>
<proteinExistence type="predicted"/>
<sequence>QPREGTKKNREIGGGEKTRGRQCGRGGRTHTRWGVFLFLFVRLLGNGDGGSVEVDLGCGVVWRKDDLCGLMGGE</sequence>
<dbReference type="Gramene" id="OE9A073065T1">
    <property type="protein sequence ID" value="OE9A073065C1"/>
    <property type="gene ID" value="OE9A073065"/>
</dbReference>
<name>A0A8S0TFW8_OLEEU</name>
<evidence type="ECO:0000313" key="4">
    <source>
        <dbReference type="Proteomes" id="UP000594638"/>
    </source>
</evidence>
<feature type="compositionally biased region" description="Basic and acidic residues" evidence="1">
    <location>
        <begin position="1"/>
        <end position="19"/>
    </location>
</feature>
<dbReference type="AlphaFoldDB" id="A0A8S0TFW8"/>
<keyword evidence="4" id="KW-1185">Reference proteome</keyword>
<dbReference type="Proteomes" id="UP000594638">
    <property type="component" value="Unassembled WGS sequence"/>
</dbReference>
<keyword evidence="2" id="KW-0732">Signal</keyword>
<feature type="non-terminal residue" evidence="3">
    <location>
        <position position="74"/>
    </location>
</feature>
<evidence type="ECO:0000313" key="3">
    <source>
        <dbReference type="EMBL" id="CAA3004312.1"/>
    </source>
</evidence>
<feature type="non-terminal residue" evidence="3">
    <location>
        <position position="1"/>
    </location>
</feature>